<proteinExistence type="predicted"/>
<dbReference type="Proteomes" id="UP000298412">
    <property type="component" value="Unassembled WGS sequence"/>
</dbReference>
<dbReference type="AlphaFoldDB" id="A0A4R8WKZ6"/>
<feature type="region of interest" description="Disordered" evidence="1">
    <location>
        <begin position="45"/>
        <end position="75"/>
    </location>
</feature>
<evidence type="ECO:0000313" key="3">
    <source>
        <dbReference type="EMBL" id="TFC12014.1"/>
    </source>
</evidence>
<evidence type="ECO:0000256" key="2">
    <source>
        <dbReference type="SAM" id="Phobius"/>
    </source>
</evidence>
<keyword evidence="4" id="KW-1185">Reference proteome</keyword>
<evidence type="ECO:0008006" key="5">
    <source>
        <dbReference type="Google" id="ProtNLM"/>
    </source>
</evidence>
<reference evidence="3 4" key="1">
    <citation type="submission" date="2019-03" db="EMBL/GenBank/DDBJ databases">
        <title>Genomics of glacier-inhabiting Cryobacterium strains.</title>
        <authorList>
            <person name="Liu Q."/>
            <person name="Xin Y.-H."/>
        </authorList>
    </citation>
    <scope>NUCLEOTIDE SEQUENCE [LARGE SCALE GENOMIC DNA]</scope>
    <source>
        <strain evidence="3 4">MDT1-3</strain>
    </source>
</reference>
<dbReference type="OrthoDB" id="5189092at2"/>
<accession>A0A4R8WKZ6</accession>
<comment type="caution">
    <text evidence="3">The sequence shown here is derived from an EMBL/GenBank/DDBJ whole genome shotgun (WGS) entry which is preliminary data.</text>
</comment>
<keyword evidence="2" id="KW-0812">Transmembrane</keyword>
<dbReference type="EMBL" id="SOFP01000066">
    <property type="protein sequence ID" value="TFC12014.1"/>
    <property type="molecule type" value="Genomic_DNA"/>
</dbReference>
<dbReference type="RefSeq" id="WP_134568514.1">
    <property type="nucleotide sequence ID" value="NZ_SOFP01000066.1"/>
</dbReference>
<name>A0A4R8WKZ6_9MICO</name>
<sequence>MSTIKHPVGPQSSKVYWRRRLVVGLGLLFVLIIILLIIVRPGSSNGQPDGKPKAPASTASTDAPAAAATDPAAVPAKCDPAQVQVEATTDADTYEPGKMPQLSLSITNTGSAPCVINAGTAKQVFTISSGKDVYWKSTDCQTNPSDADVTLEPKVPVSSTTPVTWDRIRSSPDTCDSNSRPAASAGGASYHLAVTVDGIDAKTPKQFILD</sequence>
<evidence type="ECO:0000256" key="1">
    <source>
        <dbReference type="SAM" id="MobiDB-lite"/>
    </source>
</evidence>
<organism evidence="3 4">
    <name type="scientific">Cryobacterium algoritolerans</name>
    <dbReference type="NCBI Taxonomy" id="1259184"/>
    <lineage>
        <taxon>Bacteria</taxon>
        <taxon>Bacillati</taxon>
        <taxon>Actinomycetota</taxon>
        <taxon>Actinomycetes</taxon>
        <taxon>Micrococcales</taxon>
        <taxon>Microbacteriaceae</taxon>
        <taxon>Cryobacterium</taxon>
    </lineage>
</organism>
<keyword evidence="2" id="KW-0472">Membrane</keyword>
<feature type="transmembrane region" description="Helical" evidence="2">
    <location>
        <begin position="21"/>
        <end position="39"/>
    </location>
</feature>
<evidence type="ECO:0000313" key="4">
    <source>
        <dbReference type="Proteomes" id="UP000298412"/>
    </source>
</evidence>
<feature type="compositionally biased region" description="Low complexity" evidence="1">
    <location>
        <begin position="53"/>
        <end position="75"/>
    </location>
</feature>
<protein>
    <recommendedName>
        <fullName evidence="5">DUF4232 domain-containing protein</fullName>
    </recommendedName>
</protein>
<keyword evidence="2" id="KW-1133">Transmembrane helix</keyword>
<gene>
    <name evidence="3" type="ORF">E3O19_13760</name>
</gene>